<evidence type="ECO:0000256" key="8">
    <source>
        <dbReference type="ARBA" id="ARBA00023170"/>
    </source>
</evidence>
<evidence type="ECO:0000256" key="3">
    <source>
        <dbReference type="ARBA" id="ARBA00021399"/>
    </source>
</evidence>
<evidence type="ECO:0000256" key="9">
    <source>
        <dbReference type="ARBA" id="ARBA00023180"/>
    </source>
</evidence>
<evidence type="ECO:0000313" key="10">
    <source>
        <dbReference type="EMBL" id="AMD21712.1"/>
    </source>
</evidence>
<accession>A0A0X8HUD5</accession>
<keyword evidence="9" id="KW-0325">Glycoprotein</keyword>
<evidence type="ECO:0000256" key="2">
    <source>
        <dbReference type="ARBA" id="ARBA00007231"/>
    </source>
</evidence>
<evidence type="ECO:0000256" key="7">
    <source>
        <dbReference type="ARBA" id="ARBA00023140"/>
    </source>
</evidence>
<dbReference type="EMBL" id="CP014246">
    <property type="protein sequence ID" value="AMD21712.1"/>
    <property type="molecule type" value="Genomic_DNA"/>
</dbReference>
<keyword evidence="4" id="KW-0812">Transmembrane</keyword>
<dbReference type="OrthoDB" id="4045067at2759"/>
<name>A0A0X8HUD5_9SACH</name>
<dbReference type="GeneID" id="28725016"/>
<keyword evidence="11" id="KW-1185">Reference proteome</keyword>
<dbReference type="STRING" id="45286.A0A0X8HUD5"/>
<gene>
    <name evidence="10" type="ORF">AW171_hschr63682</name>
</gene>
<keyword evidence="6" id="KW-0472">Membrane</keyword>
<comment type="subcellular location">
    <subcellularLocation>
        <location evidence="1">Peroxisome membrane</location>
        <topology evidence="1">Single-pass membrane protein</topology>
    </subcellularLocation>
</comment>
<dbReference type="InterPro" id="IPR026235">
    <property type="entry name" value="INP2"/>
</dbReference>
<evidence type="ECO:0000256" key="1">
    <source>
        <dbReference type="ARBA" id="ARBA00004549"/>
    </source>
</evidence>
<evidence type="ECO:0000256" key="5">
    <source>
        <dbReference type="ARBA" id="ARBA00022989"/>
    </source>
</evidence>
<comment type="similarity">
    <text evidence="2">Belongs to the INP2 family.</text>
</comment>
<reference evidence="10 11" key="1">
    <citation type="submission" date="2016-01" db="EMBL/GenBank/DDBJ databases">
        <title>Genome sequence of the yeast Holleya sinecauda.</title>
        <authorList>
            <person name="Dietrich F.S."/>
        </authorList>
    </citation>
    <scope>NUCLEOTIDE SEQUENCE [LARGE SCALE GENOMIC DNA]</scope>
    <source>
        <strain evidence="10 11">ATCC 58844</strain>
    </source>
</reference>
<sequence length="671" mass="76466">MIWKSASTRSQQYIQLDKNLVANQGSNQGSDGVDSAFNNIRHLTSINLQTPTSQTTLELGILNVSDLKPVYRDDFSSATEMVLLDQNEEDLFEFPMAQKTVLDGLVQEIFEESLSLNSELYWEEFHYTIVTSKALNLDGLNSTELLDNSFTKSVKDFRKKLLSSAQRALSLPTKYGRLVIGRKQFFLQRTVALLPVALFSIKCLRKLLQRRGKRKRIVITLLLAMYLALQQEVFHSNYIKYSALTNLKEMVKLLTSLDKLEHNYHIILNELTIFRPITMVQTSTRLPSNIALISDILVSVTDTLYYKLRLNIREILPFVDTEALVRYCEIYNVNLVLLHGFLHGASELSLSDKLQRLRSLKKFWLCLLLSVTGFDTYVTKVSPAIAKMFPGCEMSYLKESDKLKLIDRELVKLNFNLKNAISSFTAYKSCIYDGIISPALNSPIEKTAQRKEECLSKLVSSTFNELQELQNKLLHSQDNDDKLRRYVQEKLLFLHSFWEPVKNEKIIGPATVGVNSTSTSALKRNFGGFALNVISTASEDEEASSFSCEPVTPVIDESAYDKQSTLGDNMASNGTEDVYVTCSEEYDPPEYLKEKFKKLSEEQLKMRLNATINRITMGNSNRYDEIRDEALAVADLQIGTEEAYKGFESRPLLSHHKECVMIQELKERFKG</sequence>
<dbReference type="Proteomes" id="UP000243052">
    <property type="component" value="Chromosome vi"/>
</dbReference>
<dbReference type="AlphaFoldDB" id="A0A0X8HUD5"/>
<proteinExistence type="inferred from homology"/>
<keyword evidence="7" id="KW-0576">Peroxisome</keyword>
<dbReference type="PRINTS" id="PR02104">
    <property type="entry name" value="INPROXISOME2"/>
</dbReference>
<evidence type="ECO:0000256" key="4">
    <source>
        <dbReference type="ARBA" id="ARBA00022692"/>
    </source>
</evidence>
<keyword evidence="8" id="KW-0675">Receptor</keyword>
<keyword evidence="5" id="KW-1133">Transmembrane helix</keyword>
<dbReference type="RefSeq" id="XP_017988708.1">
    <property type="nucleotide sequence ID" value="XM_018133166.1"/>
</dbReference>
<dbReference type="GO" id="GO:0045033">
    <property type="term" value="P:peroxisome inheritance"/>
    <property type="evidence" value="ECO:0007669"/>
    <property type="project" value="InterPro"/>
</dbReference>
<dbReference type="GO" id="GO:0005778">
    <property type="term" value="C:peroxisomal membrane"/>
    <property type="evidence" value="ECO:0007669"/>
    <property type="project" value="UniProtKB-SubCell"/>
</dbReference>
<organism evidence="10 11">
    <name type="scientific">Eremothecium sinecaudum</name>
    <dbReference type="NCBI Taxonomy" id="45286"/>
    <lineage>
        <taxon>Eukaryota</taxon>
        <taxon>Fungi</taxon>
        <taxon>Dikarya</taxon>
        <taxon>Ascomycota</taxon>
        <taxon>Saccharomycotina</taxon>
        <taxon>Saccharomycetes</taxon>
        <taxon>Saccharomycetales</taxon>
        <taxon>Saccharomycetaceae</taxon>
        <taxon>Eremothecium</taxon>
    </lineage>
</organism>
<evidence type="ECO:0000313" key="11">
    <source>
        <dbReference type="Proteomes" id="UP000243052"/>
    </source>
</evidence>
<evidence type="ECO:0000256" key="6">
    <source>
        <dbReference type="ARBA" id="ARBA00023136"/>
    </source>
</evidence>
<protein>
    <recommendedName>
        <fullName evidence="3">Inheritance of peroxisomes protein 2</fullName>
    </recommendedName>
</protein>